<keyword evidence="3" id="KW-1185">Reference proteome</keyword>
<name>A0A1X7HNY1_9BACL</name>
<dbReference type="AlphaFoldDB" id="A0A1X7HNY1"/>
<proteinExistence type="predicted"/>
<dbReference type="Proteomes" id="UP000192940">
    <property type="component" value="Chromosome I"/>
</dbReference>
<sequence length="511" mass="60517">MGKVPNIHSLRSVPELKYINADNVTRYRAIMRFLYGEYLRLNYWLKSEDVYEGIMSWNLNLNYTLEQCQIDLDQLVEWGNLSSRHDGGKAVTVDEYLRKKYQYLLTPYSIEIERLLESLENVRGYGGSLEPTLFDTIADCLIRVRKNAGEYEADEARDIWNTLYGSFQTLHEASVDYIASLQTNMAEDLMVTDAFLLYKDSITRYLQDFIQALQRRSYRIEGNFEQITPGVKELFIQAVLKDEWRIPKMEVTITQEQYYEQLLEKWEGIYRWFVGGDDYLSEMSLLERATKEAIVKIVRCAVRIQERKSSGISRKKELDYLGQWFYRLEDVELAHTLAAYVFGMFPTRHLLGVDRRESDSQEESMWEQPPIEKTLRSRSRKKQDRQDGQNPIMDKTMRKNNLRKIYIEQHKQEYKFLKSMVGLKNVEISNLERITTSTRIQILQWISRCLNSPKWSLETPEGVRIQMEQPESKERTTMQCEDGDLELLNYSFTFSVINQSAWEQMLHWVEE</sequence>
<evidence type="ECO:0000313" key="3">
    <source>
        <dbReference type="Proteomes" id="UP000192940"/>
    </source>
</evidence>
<dbReference type="STRING" id="1313296.SAMN05661091_4929"/>
<dbReference type="EMBL" id="LT840184">
    <property type="protein sequence ID" value="SMF90192.1"/>
    <property type="molecule type" value="Genomic_DNA"/>
</dbReference>
<dbReference type="NCBIfam" id="TIGR02677">
    <property type="entry name" value="TIGR02677 family protein"/>
    <property type="match status" value="1"/>
</dbReference>
<feature type="region of interest" description="Disordered" evidence="1">
    <location>
        <begin position="359"/>
        <end position="395"/>
    </location>
</feature>
<accession>A0A1X7HNY1</accession>
<dbReference type="InterPro" id="IPR013493">
    <property type="entry name" value="CHP02677"/>
</dbReference>
<dbReference type="Pfam" id="PF09660">
    <property type="entry name" value="DUF2397"/>
    <property type="match status" value="1"/>
</dbReference>
<evidence type="ECO:0000256" key="1">
    <source>
        <dbReference type="SAM" id="MobiDB-lite"/>
    </source>
</evidence>
<reference evidence="2 3" key="1">
    <citation type="submission" date="2017-04" db="EMBL/GenBank/DDBJ databases">
        <authorList>
            <person name="Afonso C.L."/>
            <person name="Miller P.J."/>
            <person name="Scott M.A."/>
            <person name="Spackman E."/>
            <person name="Goraichik I."/>
            <person name="Dimitrov K.M."/>
            <person name="Suarez D.L."/>
            <person name="Swayne D.E."/>
        </authorList>
    </citation>
    <scope>NUCLEOTIDE SEQUENCE [LARGE SCALE GENOMIC DNA]</scope>
    <source>
        <strain evidence="2 3">N3/975</strain>
    </source>
</reference>
<organism evidence="2 3">
    <name type="scientific">Paenibacillus uliginis N3/975</name>
    <dbReference type="NCBI Taxonomy" id="1313296"/>
    <lineage>
        <taxon>Bacteria</taxon>
        <taxon>Bacillati</taxon>
        <taxon>Bacillota</taxon>
        <taxon>Bacilli</taxon>
        <taxon>Bacillales</taxon>
        <taxon>Paenibacillaceae</taxon>
        <taxon>Paenibacillus</taxon>
    </lineage>
</organism>
<evidence type="ECO:0000313" key="2">
    <source>
        <dbReference type="EMBL" id="SMF90192.1"/>
    </source>
</evidence>
<gene>
    <name evidence="2" type="ORF">SAMN05661091_4929</name>
</gene>
<protein>
    <submittedName>
        <fullName evidence="2">TIGR02677 family protein</fullName>
    </submittedName>
</protein>